<dbReference type="EMBL" id="JARJCN010000021">
    <property type="protein sequence ID" value="KAJ7090768.1"/>
    <property type="molecule type" value="Genomic_DNA"/>
</dbReference>
<protein>
    <submittedName>
        <fullName evidence="1">Uncharacterized protein</fullName>
    </submittedName>
</protein>
<dbReference type="Proteomes" id="UP001222325">
    <property type="component" value="Unassembled WGS sequence"/>
</dbReference>
<sequence length="402" mass="43599">MSTYTLTSLEPSDRPLAGSLSSLVFRIPFPEDALDKFAAQYETLRREHNLEDESHYVSACGRLALEAYLGGELCTERDAWIKRATLAFHELVQENRDTLRHVELILPTGGIATPLNLLSSVKSIAHLETFYVQWPLQGYAPLTLMLMPDWAHILDGSIIIAAFATFHDDLMAVLATHAPTLTRLRISLPQSTPQRPFSALSLTPRAFPVLPVLELLDLTHWGPTAAHLRALLALLPALLHLILDQGTEISATEDDDGDCENWANNNATPGPEDAGSWPALGAVLATHPLRTLSAALHEMRAGSRLLPVRLRRDALCELLASGSGAGRVPAVCTAWPVAYIATEPGAPAEGSAQAARDADMYVHTPGCGHFAYPPELRPTTGLWPAQRGEQSALAMLAGGPWY</sequence>
<reference evidence="1" key="1">
    <citation type="submission" date="2023-03" db="EMBL/GenBank/DDBJ databases">
        <title>Massive genome expansion in bonnet fungi (Mycena s.s.) driven by repeated elements and novel gene families across ecological guilds.</title>
        <authorList>
            <consortium name="Lawrence Berkeley National Laboratory"/>
            <person name="Harder C.B."/>
            <person name="Miyauchi S."/>
            <person name="Viragh M."/>
            <person name="Kuo A."/>
            <person name="Thoen E."/>
            <person name="Andreopoulos B."/>
            <person name="Lu D."/>
            <person name="Skrede I."/>
            <person name="Drula E."/>
            <person name="Henrissat B."/>
            <person name="Morin E."/>
            <person name="Kohler A."/>
            <person name="Barry K."/>
            <person name="LaButti K."/>
            <person name="Morin E."/>
            <person name="Salamov A."/>
            <person name="Lipzen A."/>
            <person name="Mereny Z."/>
            <person name="Hegedus B."/>
            <person name="Baldrian P."/>
            <person name="Stursova M."/>
            <person name="Weitz H."/>
            <person name="Taylor A."/>
            <person name="Grigoriev I.V."/>
            <person name="Nagy L.G."/>
            <person name="Martin F."/>
            <person name="Kauserud H."/>
        </authorList>
    </citation>
    <scope>NUCLEOTIDE SEQUENCE</scope>
    <source>
        <strain evidence="1">CBHHK173m</strain>
    </source>
</reference>
<evidence type="ECO:0000313" key="1">
    <source>
        <dbReference type="EMBL" id="KAJ7090768.1"/>
    </source>
</evidence>
<comment type="caution">
    <text evidence="1">The sequence shown here is derived from an EMBL/GenBank/DDBJ whole genome shotgun (WGS) entry which is preliminary data.</text>
</comment>
<accession>A0AAD6XPZ6</accession>
<dbReference type="AlphaFoldDB" id="A0AAD6XPZ6"/>
<name>A0AAD6XPZ6_9AGAR</name>
<organism evidence="1 2">
    <name type="scientific">Mycena belliarum</name>
    <dbReference type="NCBI Taxonomy" id="1033014"/>
    <lineage>
        <taxon>Eukaryota</taxon>
        <taxon>Fungi</taxon>
        <taxon>Dikarya</taxon>
        <taxon>Basidiomycota</taxon>
        <taxon>Agaricomycotina</taxon>
        <taxon>Agaricomycetes</taxon>
        <taxon>Agaricomycetidae</taxon>
        <taxon>Agaricales</taxon>
        <taxon>Marasmiineae</taxon>
        <taxon>Mycenaceae</taxon>
        <taxon>Mycena</taxon>
    </lineage>
</organism>
<proteinExistence type="predicted"/>
<keyword evidence="2" id="KW-1185">Reference proteome</keyword>
<gene>
    <name evidence="1" type="ORF">B0H15DRAFT_244690</name>
</gene>
<evidence type="ECO:0000313" key="2">
    <source>
        <dbReference type="Proteomes" id="UP001222325"/>
    </source>
</evidence>